<name>A0A643FIY3_9BURK</name>
<dbReference type="GeneID" id="98399862"/>
<evidence type="ECO:0008006" key="3">
    <source>
        <dbReference type="Google" id="ProtNLM"/>
    </source>
</evidence>
<organism evidence="1 2">
    <name type="scientific">Cupriavidus basilensis</name>
    <dbReference type="NCBI Taxonomy" id="68895"/>
    <lineage>
        <taxon>Bacteria</taxon>
        <taxon>Pseudomonadati</taxon>
        <taxon>Pseudomonadota</taxon>
        <taxon>Betaproteobacteria</taxon>
        <taxon>Burkholderiales</taxon>
        <taxon>Burkholderiaceae</taxon>
        <taxon>Cupriavidus</taxon>
    </lineage>
</organism>
<evidence type="ECO:0000313" key="1">
    <source>
        <dbReference type="EMBL" id="QOT77084.1"/>
    </source>
</evidence>
<sequence length="194" mass="21206">MRFSARYAAVAAIVCAGAILNDGFAAQNPQEQREGEGGRFLRYSSTQIWVEPTAEERAAYERARDFTLPRSSVRAALQACQAALEAQGYTRLEADPSFGLVQGVLNERLVSTGREVLRGVLKAKMGLPGKPDHQTTEALIALGPSPSPGDVLVRVRLRVTVWDSNGDSRSTIVVDPQAYRNFFAKLERTLEAAR</sequence>
<protein>
    <recommendedName>
        <fullName evidence="3">DUF3313 domain-containing protein</fullName>
    </recommendedName>
</protein>
<dbReference type="AlphaFoldDB" id="A0A643FIY3"/>
<accession>A0A643FIY3</accession>
<proteinExistence type="predicted"/>
<evidence type="ECO:0000313" key="2">
    <source>
        <dbReference type="Proteomes" id="UP000397656"/>
    </source>
</evidence>
<dbReference type="EMBL" id="CP062803">
    <property type="protein sequence ID" value="QOT77084.1"/>
    <property type="molecule type" value="Genomic_DNA"/>
</dbReference>
<dbReference type="Proteomes" id="UP000397656">
    <property type="component" value="Chromosome 1"/>
</dbReference>
<reference evidence="1 2" key="1">
    <citation type="submission" date="2020-10" db="EMBL/GenBank/DDBJ databases">
        <title>Complete genome sequence of Cupriavidus basilensis CCUG 49340T.</title>
        <authorList>
            <person name="Salva-Serra F."/>
            <person name="Donoso R.A."/>
            <person name="Cho K.H."/>
            <person name="Yoo J.A."/>
            <person name="Lee K."/>
            <person name="Yoon S.-H."/>
            <person name="Perez-Pantoja D."/>
            <person name="Moore E.R.B."/>
        </authorList>
    </citation>
    <scope>NUCLEOTIDE SEQUENCE [LARGE SCALE GENOMIC DNA]</scope>
    <source>
        <strain evidence="2">CCUG 49340</strain>
    </source>
</reference>
<gene>
    <name evidence="1" type="ORF">F7R26_003040</name>
</gene>
<dbReference type="RefSeq" id="WP_150993071.1">
    <property type="nucleotide sequence ID" value="NZ_CP062803.1"/>
</dbReference>